<accession>A0ABV1AMK6</accession>
<dbReference type="Pfam" id="PF06961">
    <property type="entry name" value="DUF1294"/>
    <property type="match status" value="1"/>
</dbReference>
<evidence type="ECO:0000256" key="1">
    <source>
        <dbReference type="SAM" id="Phobius"/>
    </source>
</evidence>
<proteinExistence type="predicted"/>
<dbReference type="RefSeq" id="WP_319638501.1">
    <property type="nucleotide sequence ID" value="NZ_JBBMEI010000037.1"/>
</dbReference>
<sequence>MDLMKYFSWYLITINIVAFMMYGIDKEKAKRGAWRIPESTLIGVALLGGSFGAWAGMKTFHHKTRKKKFSVGVPLILVVEYGLLAWLMAGVK</sequence>
<dbReference type="InterPro" id="IPR012156">
    <property type="entry name" value="Cold_shock_CspA"/>
</dbReference>
<evidence type="ECO:0000313" key="3">
    <source>
        <dbReference type="Proteomes" id="UP001446032"/>
    </source>
</evidence>
<dbReference type="PIRSF" id="PIRSF002599">
    <property type="entry name" value="Cold_shock_A"/>
    <property type="match status" value="1"/>
</dbReference>
<keyword evidence="1" id="KW-0812">Transmembrane</keyword>
<keyword evidence="1" id="KW-1133">Transmembrane helix</keyword>
<name>A0ABV1AMK6_9FIRM</name>
<feature type="transmembrane region" description="Helical" evidence="1">
    <location>
        <begin position="36"/>
        <end position="57"/>
    </location>
</feature>
<dbReference type="Proteomes" id="UP001446032">
    <property type="component" value="Unassembled WGS sequence"/>
</dbReference>
<feature type="transmembrane region" description="Helical" evidence="1">
    <location>
        <begin position="6"/>
        <end position="24"/>
    </location>
</feature>
<dbReference type="EMBL" id="JBBMEI010000037">
    <property type="protein sequence ID" value="MEQ2359027.1"/>
    <property type="molecule type" value="Genomic_DNA"/>
</dbReference>
<organism evidence="2 3">
    <name type="scientific">Blautia intestinihominis</name>
    <dbReference type="NCBI Taxonomy" id="3133152"/>
    <lineage>
        <taxon>Bacteria</taxon>
        <taxon>Bacillati</taxon>
        <taxon>Bacillota</taxon>
        <taxon>Clostridia</taxon>
        <taxon>Lachnospirales</taxon>
        <taxon>Lachnospiraceae</taxon>
        <taxon>Blautia</taxon>
    </lineage>
</organism>
<gene>
    <name evidence="2" type="ORF">WMO75_11945</name>
</gene>
<keyword evidence="3" id="KW-1185">Reference proteome</keyword>
<comment type="caution">
    <text evidence="2">The sequence shown here is derived from an EMBL/GenBank/DDBJ whole genome shotgun (WGS) entry which is preliminary data.</text>
</comment>
<keyword evidence="1" id="KW-0472">Membrane</keyword>
<dbReference type="InterPro" id="IPR010718">
    <property type="entry name" value="DUF1294"/>
</dbReference>
<reference evidence="2 3" key="1">
    <citation type="submission" date="2024-03" db="EMBL/GenBank/DDBJ databases">
        <title>Human intestinal bacterial collection.</title>
        <authorList>
            <person name="Pauvert C."/>
            <person name="Hitch T.C.A."/>
            <person name="Clavel T."/>
        </authorList>
    </citation>
    <scope>NUCLEOTIDE SEQUENCE [LARGE SCALE GENOMIC DNA]</scope>
    <source>
        <strain evidence="2 3">CLA-AA-H95</strain>
    </source>
</reference>
<evidence type="ECO:0000313" key="2">
    <source>
        <dbReference type="EMBL" id="MEQ2359027.1"/>
    </source>
</evidence>
<protein>
    <submittedName>
        <fullName evidence="2">DUF1294 domain-containing protein</fullName>
    </submittedName>
</protein>
<feature type="transmembrane region" description="Helical" evidence="1">
    <location>
        <begin position="69"/>
        <end position="89"/>
    </location>
</feature>